<dbReference type="PANTHER" id="PTHR42973:SF32">
    <property type="entry name" value="FAD-LINKED OXIDOREDUCTASE AFOF"/>
    <property type="match status" value="1"/>
</dbReference>
<dbReference type="GeneID" id="59261651"/>
<dbReference type="InterPro" id="IPR016169">
    <property type="entry name" value="FAD-bd_PCMH_sub2"/>
</dbReference>
<dbReference type="GO" id="GO:0071949">
    <property type="term" value="F:FAD binding"/>
    <property type="evidence" value="ECO:0007669"/>
    <property type="project" value="InterPro"/>
</dbReference>
<keyword evidence="4" id="KW-0274">FAD</keyword>
<evidence type="ECO:0000256" key="4">
    <source>
        <dbReference type="ARBA" id="ARBA00022827"/>
    </source>
</evidence>
<protein>
    <submittedName>
        <fullName evidence="8">Putative polyketide synthase protein</fullName>
    </submittedName>
</protein>
<dbReference type="InterPro" id="IPR012951">
    <property type="entry name" value="BBE"/>
</dbReference>
<dbReference type="InterPro" id="IPR016166">
    <property type="entry name" value="FAD-bd_PCMH"/>
</dbReference>
<name>A0A8H6APQ0_9HELO</name>
<evidence type="ECO:0000256" key="6">
    <source>
        <dbReference type="SAM" id="SignalP"/>
    </source>
</evidence>
<dbReference type="GO" id="GO:0016491">
    <property type="term" value="F:oxidoreductase activity"/>
    <property type="evidence" value="ECO:0007669"/>
    <property type="project" value="UniProtKB-KW"/>
</dbReference>
<comment type="caution">
    <text evidence="8">The sequence shown here is derived from an EMBL/GenBank/DDBJ whole genome shotgun (WGS) entry which is preliminary data.</text>
</comment>
<reference evidence="8 9" key="1">
    <citation type="journal article" date="2020" name="Phytopathology">
        <title>A high-quality genome resource of Botrytis fragariae, a new and rapidly spreading fungal pathogen causing strawberry gray mold in the U.S.A.</title>
        <authorList>
            <person name="Wu Y."/>
            <person name="Saski C.A."/>
            <person name="Schnabel G."/>
            <person name="Xiao S."/>
            <person name="Hu M."/>
        </authorList>
    </citation>
    <scope>NUCLEOTIDE SEQUENCE [LARGE SCALE GENOMIC DNA]</scope>
    <source>
        <strain evidence="8 9">BVB16</strain>
    </source>
</reference>
<dbReference type="OrthoDB" id="415825at2759"/>
<evidence type="ECO:0000256" key="5">
    <source>
        <dbReference type="ARBA" id="ARBA00023002"/>
    </source>
</evidence>
<evidence type="ECO:0000313" key="8">
    <source>
        <dbReference type="EMBL" id="KAF5871075.1"/>
    </source>
</evidence>
<organism evidence="8 9">
    <name type="scientific">Botrytis fragariae</name>
    <dbReference type="NCBI Taxonomy" id="1964551"/>
    <lineage>
        <taxon>Eukaryota</taxon>
        <taxon>Fungi</taxon>
        <taxon>Dikarya</taxon>
        <taxon>Ascomycota</taxon>
        <taxon>Pezizomycotina</taxon>
        <taxon>Leotiomycetes</taxon>
        <taxon>Helotiales</taxon>
        <taxon>Sclerotiniaceae</taxon>
        <taxon>Botrytis</taxon>
    </lineage>
</organism>
<evidence type="ECO:0000256" key="2">
    <source>
        <dbReference type="ARBA" id="ARBA00022630"/>
    </source>
</evidence>
<feature type="chain" id="PRO_5034121388" evidence="6">
    <location>
        <begin position="17"/>
        <end position="654"/>
    </location>
</feature>
<feature type="domain" description="FAD-binding PCMH-type" evidence="7">
    <location>
        <begin position="58"/>
        <end position="230"/>
    </location>
</feature>
<evidence type="ECO:0000313" key="9">
    <source>
        <dbReference type="Proteomes" id="UP000531561"/>
    </source>
</evidence>
<keyword evidence="2" id="KW-0285">Flavoprotein</keyword>
<sequence length="654" mass="73129">MYILTFLFGLFHQTLAFNNFSEDALAAHFSEVLSPGSQVWLPSSANYTSAITQRWTIYPPAEPTYILALKPALPSDIQIIIEFASNHNIPFMATGGGHGYSTTLHSCKNGIDIDLGYFHDIKIDKEASTITIGGSVKFGELIQPLFDVGKEIRLAECVGVVGATLGAGLGPYTGLHGLVIDALLEVKYVTGTGELITASQTENAELFWGARGAGHQFGVVYEATYRINDATNNGELIVATMRFHSSDNASLWEIMKDIGSNQPREMSLAFQVNWNDEFGGLNIIINAKWIGPMEEALIAFSSFLSLNPIEKIITQIPWTSIYGSSVPGSGSFSCDRGAVSSNWAVNLYTISIPAFTQTLQKLARFYSDFPSSRTSVWSIEKFANSVTLSTPDDETAYPWRNTTIYTFFALQINDDSQDDAINAFGASFQAEMAASSGYDDLRVYINYGRDEGEEVWYSAKKLPRLKALKRKYDPMELFSHYNPVRISEHSLSATRKSFPLTLQKIPSLFIHPPFTITTLRDIPKNVQPSLFRARFCPWILPALVRYVIAPQLLTVPLSSRNEQLLDLLFFHVLNPAMATDELIDHVQRKLEETDAKLTTKCFTSIEPYITWEEESYKGRIPVPLADLELELNEIPEKYQKTTMYSSKLSTNDWR</sequence>
<keyword evidence="9" id="KW-1185">Reference proteome</keyword>
<feature type="signal peptide" evidence="6">
    <location>
        <begin position="1"/>
        <end position="16"/>
    </location>
</feature>
<dbReference type="InterPro" id="IPR006094">
    <property type="entry name" value="Oxid_FAD_bind_N"/>
</dbReference>
<dbReference type="Proteomes" id="UP000531561">
    <property type="component" value="Unassembled WGS sequence"/>
</dbReference>
<dbReference type="Pfam" id="PF08031">
    <property type="entry name" value="BBE"/>
    <property type="match status" value="1"/>
</dbReference>
<dbReference type="SUPFAM" id="SSF56176">
    <property type="entry name" value="FAD-binding/transporter-associated domain-like"/>
    <property type="match status" value="1"/>
</dbReference>
<keyword evidence="3 6" id="KW-0732">Signal</keyword>
<accession>A0A8H6APQ0</accession>
<dbReference type="Gene3D" id="3.40.462.20">
    <property type="match status" value="1"/>
</dbReference>
<dbReference type="RefSeq" id="XP_037190022.1">
    <property type="nucleotide sequence ID" value="XM_037337959.1"/>
</dbReference>
<dbReference type="PANTHER" id="PTHR42973">
    <property type="entry name" value="BINDING OXIDOREDUCTASE, PUTATIVE (AFU_ORTHOLOGUE AFUA_1G17690)-RELATED"/>
    <property type="match status" value="1"/>
</dbReference>
<dbReference type="Gene3D" id="3.30.465.10">
    <property type="match status" value="1"/>
</dbReference>
<dbReference type="PROSITE" id="PS51387">
    <property type="entry name" value="FAD_PCMH"/>
    <property type="match status" value="1"/>
</dbReference>
<dbReference type="InterPro" id="IPR050416">
    <property type="entry name" value="FAD-linked_Oxidoreductase"/>
</dbReference>
<proteinExistence type="inferred from homology"/>
<dbReference type="Pfam" id="PF01565">
    <property type="entry name" value="FAD_binding_4"/>
    <property type="match status" value="1"/>
</dbReference>
<evidence type="ECO:0000256" key="3">
    <source>
        <dbReference type="ARBA" id="ARBA00022729"/>
    </source>
</evidence>
<dbReference type="AlphaFoldDB" id="A0A8H6APQ0"/>
<evidence type="ECO:0000256" key="1">
    <source>
        <dbReference type="ARBA" id="ARBA00005466"/>
    </source>
</evidence>
<dbReference type="InterPro" id="IPR036318">
    <property type="entry name" value="FAD-bd_PCMH-like_sf"/>
</dbReference>
<keyword evidence="5" id="KW-0560">Oxidoreductase</keyword>
<comment type="similarity">
    <text evidence="1">Belongs to the oxygen-dependent FAD-linked oxidoreductase family.</text>
</comment>
<dbReference type="EMBL" id="JABFCT010000012">
    <property type="protein sequence ID" value="KAF5871075.1"/>
    <property type="molecule type" value="Genomic_DNA"/>
</dbReference>
<gene>
    <name evidence="8" type="ORF">Bfra_007587lb</name>
</gene>
<evidence type="ECO:0000259" key="7">
    <source>
        <dbReference type="PROSITE" id="PS51387"/>
    </source>
</evidence>